<reference evidence="1" key="1">
    <citation type="submission" date="2018-05" db="EMBL/GenBank/DDBJ databases">
        <authorList>
            <person name="Lanie J.A."/>
            <person name="Ng W.-L."/>
            <person name="Kazmierczak K.M."/>
            <person name="Andrzejewski T.M."/>
            <person name="Davidsen T.M."/>
            <person name="Wayne K.J."/>
            <person name="Tettelin H."/>
            <person name="Glass J.I."/>
            <person name="Rusch D."/>
            <person name="Podicherti R."/>
            <person name="Tsui H.-C.T."/>
            <person name="Winkler M.E."/>
        </authorList>
    </citation>
    <scope>NUCLEOTIDE SEQUENCE</scope>
</reference>
<gene>
    <name evidence="1" type="ORF">METZ01_LOCUS57777</name>
</gene>
<evidence type="ECO:0000313" key="1">
    <source>
        <dbReference type="EMBL" id="SVA04923.1"/>
    </source>
</evidence>
<name>A0A381SUA0_9ZZZZ</name>
<sequence length="96" mass="11096">MSESRKPAKPTIQLENDRVIVTEWRFAPGAETTWHQHDYDYVVVPQTTGKLHIQTETEKFDAELVSGVSYARTKGVKHNVVNQNDHEFVFVEIELK</sequence>
<organism evidence="1">
    <name type="scientific">marine metagenome</name>
    <dbReference type="NCBI Taxonomy" id="408172"/>
    <lineage>
        <taxon>unclassified sequences</taxon>
        <taxon>metagenomes</taxon>
        <taxon>ecological metagenomes</taxon>
    </lineage>
</organism>
<dbReference type="AlphaFoldDB" id="A0A381SUA0"/>
<proteinExistence type="predicted"/>
<accession>A0A381SUA0</accession>
<dbReference type="InterPro" id="IPR011051">
    <property type="entry name" value="RmlC_Cupin_sf"/>
</dbReference>
<dbReference type="CDD" id="cd06982">
    <property type="entry name" value="cupin_BauB-like"/>
    <property type="match status" value="1"/>
</dbReference>
<dbReference type="InterPro" id="IPR014710">
    <property type="entry name" value="RmlC-like_jellyroll"/>
</dbReference>
<protein>
    <recommendedName>
        <fullName evidence="2">Cupin 2 conserved barrel domain-containing protein</fullName>
    </recommendedName>
</protein>
<evidence type="ECO:0008006" key="2">
    <source>
        <dbReference type="Google" id="ProtNLM"/>
    </source>
</evidence>
<dbReference type="EMBL" id="UINC01003279">
    <property type="protein sequence ID" value="SVA04923.1"/>
    <property type="molecule type" value="Genomic_DNA"/>
</dbReference>
<dbReference type="SUPFAM" id="SSF51182">
    <property type="entry name" value="RmlC-like cupins"/>
    <property type="match status" value="1"/>
</dbReference>
<dbReference type="Gene3D" id="2.60.120.10">
    <property type="entry name" value="Jelly Rolls"/>
    <property type="match status" value="1"/>
</dbReference>